<accession>A0A1H9PCD0</accession>
<feature type="transmembrane region" description="Helical" evidence="2">
    <location>
        <begin position="318"/>
        <end position="337"/>
    </location>
</feature>
<dbReference type="InterPro" id="IPR025330">
    <property type="entry name" value="DUF4236"/>
</dbReference>
<gene>
    <name evidence="4" type="ORF">SAMN05444126_101161</name>
</gene>
<comment type="caution">
    <text evidence="4">The sequence shown here is derived from an EMBL/GenBank/DDBJ whole genome shotgun (WGS) entry which is preliminary data.</text>
</comment>
<keyword evidence="2" id="KW-1133">Transmembrane helix</keyword>
<evidence type="ECO:0000256" key="1">
    <source>
        <dbReference type="SAM" id="MobiDB-lite"/>
    </source>
</evidence>
<evidence type="ECO:0000256" key="2">
    <source>
        <dbReference type="SAM" id="Phobius"/>
    </source>
</evidence>
<dbReference type="AlphaFoldDB" id="A0A1H9PCD0"/>
<sequence>MSLRFRKRVKVAPGVRLNFSKRGISASAGPRGASVTAGKRGLYGNAGIPGTGLSYRSKLNSASTGTKRSSVQQNSQTGKGSRPVQVEWNDNSRDVEFKQADGTPLNDEEIRNVRKAYKKQLTAIYQEKATEINERTNRLTRLHHELFDDQTDLDAKANEPLENMPEEPVYATIFKETADDEKRQLPLWKKALLFLPGPKKELKNLVEQKAEKKWQENLQTYYEETDLLNEEHSHREELLQQVLNGNAEAMEEWTAIFFDEFDFPLETNVDYDILSAEHAAADIDLPNLDDIPNEEAEVLKSGKLKISEKTQRSRREDYAFLVGGSALYIASFFFAHLPTLKTITISGYNQRLDQSTGHQIDHYIYSLIIDRETLYSFHASQVHPIEAFTHFNPRLNATKTYIFKEIEPYEI</sequence>
<name>A0A1H9PCD0_9BACI</name>
<proteinExistence type="predicted"/>
<organism evidence="4 5">
    <name type="scientific">Salisediminibacterium halotolerans</name>
    <dbReference type="NCBI Taxonomy" id="517425"/>
    <lineage>
        <taxon>Bacteria</taxon>
        <taxon>Bacillati</taxon>
        <taxon>Bacillota</taxon>
        <taxon>Bacilli</taxon>
        <taxon>Bacillales</taxon>
        <taxon>Bacillaceae</taxon>
        <taxon>Salisediminibacterium</taxon>
    </lineage>
</organism>
<feature type="domain" description="DUF4236" evidence="3">
    <location>
        <begin position="3"/>
        <end position="56"/>
    </location>
</feature>
<dbReference type="STRING" id="1464123.SAMN05444126_101161"/>
<protein>
    <recommendedName>
        <fullName evidence="3">DUF4236 domain-containing protein</fullName>
    </recommendedName>
</protein>
<reference evidence="5" key="1">
    <citation type="submission" date="2016-10" db="EMBL/GenBank/DDBJ databases">
        <authorList>
            <person name="de Groot N.N."/>
        </authorList>
    </citation>
    <scope>NUCLEOTIDE SEQUENCE [LARGE SCALE GENOMIC DNA]</scope>
    <source>
        <strain evidence="5">10nlg</strain>
    </source>
</reference>
<dbReference type="EMBL" id="FOGV01000001">
    <property type="protein sequence ID" value="SER45924.1"/>
    <property type="molecule type" value="Genomic_DNA"/>
</dbReference>
<keyword evidence="2" id="KW-0812">Transmembrane</keyword>
<evidence type="ECO:0000259" key="3">
    <source>
        <dbReference type="Pfam" id="PF14020"/>
    </source>
</evidence>
<feature type="region of interest" description="Disordered" evidence="1">
    <location>
        <begin position="58"/>
        <end position="85"/>
    </location>
</feature>
<dbReference type="OrthoDB" id="983149at2"/>
<feature type="compositionally biased region" description="Polar residues" evidence="1">
    <location>
        <begin position="58"/>
        <end position="79"/>
    </location>
</feature>
<keyword evidence="2" id="KW-0472">Membrane</keyword>
<keyword evidence="5" id="KW-1185">Reference proteome</keyword>
<dbReference type="Pfam" id="PF14020">
    <property type="entry name" value="DUF4236"/>
    <property type="match status" value="1"/>
</dbReference>
<evidence type="ECO:0000313" key="4">
    <source>
        <dbReference type="EMBL" id="SER45924.1"/>
    </source>
</evidence>
<feature type="region of interest" description="Disordered" evidence="1">
    <location>
        <begin position="24"/>
        <end position="43"/>
    </location>
</feature>
<evidence type="ECO:0000313" key="5">
    <source>
        <dbReference type="Proteomes" id="UP000199318"/>
    </source>
</evidence>
<dbReference type="RefSeq" id="WP_093071625.1">
    <property type="nucleotide sequence ID" value="NZ_FOGV01000001.1"/>
</dbReference>
<dbReference type="Proteomes" id="UP000199318">
    <property type="component" value="Unassembled WGS sequence"/>
</dbReference>